<proteinExistence type="predicted"/>
<reference evidence="1 2" key="1">
    <citation type="submission" date="2017-06" db="EMBL/GenBank/DDBJ databases">
        <title>Genome sequencing of cyanobaciteial culture collection at National Institute for Environmental Studies (NIES).</title>
        <authorList>
            <person name="Hirose Y."/>
            <person name="Shimura Y."/>
            <person name="Fujisawa T."/>
            <person name="Nakamura Y."/>
            <person name="Kawachi M."/>
        </authorList>
    </citation>
    <scope>NUCLEOTIDE SEQUENCE [LARGE SCALE GENOMIC DNA]</scope>
    <source>
        <strain evidence="1 2">NIES-267</strain>
    </source>
</reference>
<dbReference type="GO" id="GO:0016829">
    <property type="term" value="F:lyase activity"/>
    <property type="evidence" value="ECO:0007669"/>
    <property type="project" value="UniProtKB-KW"/>
</dbReference>
<dbReference type="InterPro" id="IPR037883">
    <property type="entry name" value="Knr4/Smi1-like_sf"/>
</dbReference>
<dbReference type="AlphaFoldDB" id="A0A1Z4M1J8"/>
<dbReference type="Proteomes" id="UP000218418">
    <property type="component" value="Chromosome"/>
</dbReference>
<keyword evidence="1" id="KW-0456">Lyase</keyword>
<dbReference type="SUPFAM" id="SSF160631">
    <property type="entry name" value="SMI1/KNR4-like"/>
    <property type="match status" value="1"/>
</dbReference>
<sequence>MTTIKNNLKRIWDCIEQKAPEVKDLFQPGLKSEEIDEITKDLPFNLPQEVYELYQWRNGLLNSAGFDIYGHGNSASHFDSLETAIQDIIKIKSGETFLYFLIIFWVDLENGRHYFAVSLGIDIFPVDVTQFRLFYERQYRYE</sequence>
<organism evidence="1 2">
    <name type="scientific">Calothrix parasitica NIES-267</name>
    <dbReference type="NCBI Taxonomy" id="1973488"/>
    <lineage>
        <taxon>Bacteria</taxon>
        <taxon>Bacillati</taxon>
        <taxon>Cyanobacteriota</taxon>
        <taxon>Cyanophyceae</taxon>
        <taxon>Nostocales</taxon>
        <taxon>Calotrichaceae</taxon>
        <taxon>Calothrix</taxon>
    </lineage>
</organism>
<evidence type="ECO:0000313" key="1">
    <source>
        <dbReference type="EMBL" id="BAY87248.1"/>
    </source>
</evidence>
<gene>
    <name evidence="1" type="ORF">NIES267_67670</name>
</gene>
<protein>
    <submittedName>
        <fullName evidence="1">PBS lyase HEAT-like repeat protein</fullName>
    </submittedName>
</protein>
<keyword evidence="2" id="KW-1185">Reference proteome</keyword>
<accession>A0A1Z4M1J8</accession>
<dbReference type="OrthoDB" id="513405at2"/>
<evidence type="ECO:0000313" key="2">
    <source>
        <dbReference type="Proteomes" id="UP000218418"/>
    </source>
</evidence>
<dbReference type="EMBL" id="AP018227">
    <property type="protein sequence ID" value="BAY87248.1"/>
    <property type="molecule type" value="Genomic_DNA"/>
</dbReference>
<name>A0A1Z4M1J8_9CYAN</name>